<dbReference type="AlphaFoldDB" id="A0AAV3QRD4"/>
<dbReference type="InterPro" id="IPR052343">
    <property type="entry name" value="Retrotransposon-Effector_Assoc"/>
</dbReference>
<evidence type="ECO:0000313" key="2">
    <source>
        <dbReference type="Proteomes" id="UP001454036"/>
    </source>
</evidence>
<evidence type="ECO:0000313" key="1">
    <source>
        <dbReference type="EMBL" id="GAA0165628.1"/>
    </source>
</evidence>
<keyword evidence="2" id="KW-1185">Reference proteome</keyword>
<proteinExistence type="predicted"/>
<gene>
    <name evidence="1" type="ORF">LIER_20979</name>
</gene>
<accession>A0AAV3QRD4</accession>
<dbReference type="PANTHER" id="PTHR46890:SF48">
    <property type="entry name" value="RNA-DIRECTED DNA POLYMERASE"/>
    <property type="match status" value="1"/>
</dbReference>
<comment type="caution">
    <text evidence="1">The sequence shown here is derived from an EMBL/GenBank/DDBJ whole genome shotgun (WGS) entry which is preliminary data.</text>
</comment>
<dbReference type="InterPro" id="IPR043502">
    <property type="entry name" value="DNA/RNA_pol_sf"/>
</dbReference>
<dbReference type="PANTHER" id="PTHR46890">
    <property type="entry name" value="NON-LTR RETROLELEMENT REVERSE TRANSCRIPTASE-LIKE PROTEIN-RELATED"/>
    <property type="match status" value="1"/>
</dbReference>
<evidence type="ECO:0008006" key="3">
    <source>
        <dbReference type="Google" id="ProtNLM"/>
    </source>
</evidence>
<reference evidence="1 2" key="1">
    <citation type="submission" date="2024-01" db="EMBL/GenBank/DDBJ databases">
        <title>The complete chloroplast genome sequence of Lithospermum erythrorhizon: insights into the phylogenetic relationship among Boraginaceae species and the maternal lineages of purple gromwells.</title>
        <authorList>
            <person name="Okada T."/>
            <person name="Watanabe K."/>
        </authorList>
    </citation>
    <scope>NUCLEOTIDE SEQUENCE [LARGE SCALE GENOMIC DNA]</scope>
</reference>
<sequence length="224" mass="25418">MNWLPNGNFCTLFFSRSILAARNRHQISLLKDDDGQVHTNPQVVEKKIVKFYETLFTSKGLLNDEHKRIIRSSVMGRVPEEACVSLVVQPTLFEIMEAFRSMAVGKSLGPNGLSVKFYKHHWESVSKDVLDSFLFIFVTGDVPALVNVTTLSLVPKVDCPSNIKNYRPISYYNNIYKAITRILMRRMSGLIHELVSPCQSAFIPGRSMSDSVLLLQELVHGYHN</sequence>
<organism evidence="1 2">
    <name type="scientific">Lithospermum erythrorhizon</name>
    <name type="common">Purple gromwell</name>
    <name type="synonym">Lithospermum officinale var. erythrorhizon</name>
    <dbReference type="NCBI Taxonomy" id="34254"/>
    <lineage>
        <taxon>Eukaryota</taxon>
        <taxon>Viridiplantae</taxon>
        <taxon>Streptophyta</taxon>
        <taxon>Embryophyta</taxon>
        <taxon>Tracheophyta</taxon>
        <taxon>Spermatophyta</taxon>
        <taxon>Magnoliopsida</taxon>
        <taxon>eudicotyledons</taxon>
        <taxon>Gunneridae</taxon>
        <taxon>Pentapetalae</taxon>
        <taxon>asterids</taxon>
        <taxon>lamiids</taxon>
        <taxon>Boraginales</taxon>
        <taxon>Boraginaceae</taxon>
        <taxon>Boraginoideae</taxon>
        <taxon>Lithospermeae</taxon>
        <taxon>Lithospermum</taxon>
    </lineage>
</organism>
<name>A0AAV3QRD4_LITER</name>
<dbReference type="SUPFAM" id="SSF56672">
    <property type="entry name" value="DNA/RNA polymerases"/>
    <property type="match status" value="1"/>
</dbReference>
<protein>
    <recommendedName>
        <fullName evidence="3">Reverse transcriptase domain-containing protein</fullName>
    </recommendedName>
</protein>
<dbReference type="Proteomes" id="UP001454036">
    <property type="component" value="Unassembled WGS sequence"/>
</dbReference>
<dbReference type="EMBL" id="BAABME010005438">
    <property type="protein sequence ID" value="GAA0165628.1"/>
    <property type="molecule type" value="Genomic_DNA"/>
</dbReference>